<evidence type="ECO:0000256" key="1">
    <source>
        <dbReference type="SAM" id="Phobius"/>
    </source>
</evidence>
<keyword evidence="3" id="KW-1185">Reference proteome</keyword>
<dbReference type="EMBL" id="UYRV01012228">
    <property type="protein sequence ID" value="VDK58757.1"/>
    <property type="molecule type" value="Genomic_DNA"/>
</dbReference>
<organism evidence="2 3">
    <name type="scientific">Cylicostephanus goldi</name>
    <name type="common">Nematode worm</name>
    <dbReference type="NCBI Taxonomy" id="71465"/>
    <lineage>
        <taxon>Eukaryota</taxon>
        <taxon>Metazoa</taxon>
        <taxon>Ecdysozoa</taxon>
        <taxon>Nematoda</taxon>
        <taxon>Chromadorea</taxon>
        <taxon>Rhabditida</taxon>
        <taxon>Rhabditina</taxon>
        <taxon>Rhabditomorpha</taxon>
        <taxon>Strongyloidea</taxon>
        <taxon>Strongylidae</taxon>
        <taxon>Cylicostephanus</taxon>
    </lineage>
</organism>
<proteinExistence type="predicted"/>
<evidence type="ECO:0000313" key="2">
    <source>
        <dbReference type="EMBL" id="VDK58757.1"/>
    </source>
</evidence>
<protein>
    <submittedName>
        <fullName evidence="2">Uncharacterized protein</fullName>
    </submittedName>
</protein>
<dbReference type="AlphaFoldDB" id="A0A3P6RHI5"/>
<keyword evidence="1" id="KW-1133">Transmembrane helix</keyword>
<keyword evidence="1" id="KW-0472">Membrane</keyword>
<keyword evidence="1" id="KW-0812">Transmembrane</keyword>
<reference evidence="2 3" key="1">
    <citation type="submission" date="2018-11" db="EMBL/GenBank/DDBJ databases">
        <authorList>
            <consortium name="Pathogen Informatics"/>
        </authorList>
    </citation>
    <scope>NUCLEOTIDE SEQUENCE [LARGE SCALE GENOMIC DNA]</scope>
</reference>
<gene>
    <name evidence="2" type="ORF">CGOC_LOCUS4423</name>
</gene>
<dbReference type="Proteomes" id="UP000271889">
    <property type="component" value="Unassembled WGS sequence"/>
</dbReference>
<name>A0A3P6RHI5_CYLGO</name>
<evidence type="ECO:0000313" key="3">
    <source>
        <dbReference type="Proteomes" id="UP000271889"/>
    </source>
</evidence>
<sequence length="161" mass="18288">MDEKVSIILYYNDYHTFICHQYFVNHRHSHKSGHHGKAWNGANKHNVAESHIRNSCDIASEIRTITEDRCGTVAISFSSSNTLLHEDIPVIYVMTNLLIVVFALVAAFVLSCLKEIHSHSCEGNESDGRKLNENKRYRKAAYVLIAMFEMANLINLIVLIA</sequence>
<accession>A0A3P6RHI5</accession>
<feature type="transmembrane region" description="Helical" evidence="1">
    <location>
        <begin position="90"/>
        <end position="110"/>
    </location>
</feature>
<feature type="transmembrane region" description="Helical" evidence="1">
    <location>
        <begin position="140"/>
        <end position="160"/>
    </location>
</feature>